<dbReference type="Gene3D" id="1.10.510.10">
    <property type="entry name" value="Transferase(Phosphotransferase) domain 1"/>
    <property type="match status" value="1"/>
</dbReference>
<dbReference type="GeneID" id="55995279"/>
<dbReference type="PROSITE" id="PS50011">
    <property type="entry name" value="PROTEIN_KINASE_DOM"/>
    <property type="match status" value="1"/>
</dbReference>
<feature type="region of interest" description="Disordered" evidence="11">
    <location>
        <begin position="96"/>
        <end position="134"/>
    </location>
</feature>
<dbReference type="Gene3D" id="3.30.200.20">
    <property type="entry name" value="Phosphorylase Kinase, domain 1"/>
    <property type="match status" value="1"/>
</dbReference>
<dbReference type="AlphaFoldDB" id="A0A7H8R725"/>
<dbReference type="InterPro" id="IPR008271">
    <property type="entry name" value="Ser/Thr_kinase_AS"/>
</dbReference>
<dbReference type="Pfam" id="PF00433">
    <property type="entry name" value="Pkinase_C"/>
    <property type="match status" value="1"/>
</dbReference>
<evidence type="ECO:0000256" key="7">
    <source>
        <dbReference type="ARBA" id="ARBA00022840"/>
    </source>
</evidence>
<feature type="binding site" evidence="10">
    <location>
        <position position="322"/>
    </location>
    <ligand>
        <name>ATP</name>
        <dbReference type="ChEBI" id="CHEBI:30616"/>
    </ligand>
</feature>
<dbReference type="FunFam" id="1.10.510.10:FF:000008">
    <property type="entry name" value="Non-specific serine/threonine protein kinase"/>
    <property type="match status" value="1"/>
</dbReference>
<dbReference type="Pfam" id="PF00069">
    <property type="entry name" value="Pkinase"/>
    <property type="match status" value="1"/>
</dbReference>
<comment type="catalytic activity">
    <reaction evidence="8">
        <text>L-threonyl-[protein] + ATP = O-phospho-L-threonyl-[protein] + ADP + H(+)</text>
        <dbReference type="Rhea" id="RHEA:46608"/>
        <dbReference type="Rhea" id="RHEA-COMP:11060"/>
        <dbReference type="Rhea" id="RHEA-COMP:11605"/>
        <dbReference type="ChEBI" id="CHEBI:15378"/>
        <dbReference type="ChEBI" id="CHEBI:30013"/>
        <dbReference type="ChEBI" id="CHEBI:30616"/>
        <dbReference type="ChEBI" id="CHEBI:61977"/>
        <dbReference type="ChEBI" id="CHEBI:456216"/>
        <dbReference type="EC" id="2.7.11.1"/>
    </reaction>
</comment>
<dbReference type="PROSITE" id="PS00107">
    <property type="entry name" value="PROTEIN_KINASE_ATP"/>
    <property type="match status" value="1"/>
</dbReference>
<organism evidence="14 15">
    <name type="scientific">Talaromyces rugulosus</name>
    <name type="common">Penicillium rugulosum</name>
    <dbReference type="NCBI Taxonomy" id="121627"/>
    <lineage>
        <taxon>Eukaryota</taxon>
        <taxon>Fungi</taxon>
        <taxon>Dikarya</taxon>
        <taxon>Ascomycota</taxon>
        <taxon>Pezizomycotina</taxon>
        <taxon>Eurotiomycetes</taxon>
        <taxon>Eurotiomycetidae</taxon>
        <taxon>Eurotiales</taxon>
        <taxon>Trichocomaceae</taxon>
        <taxon>Talaromyces</taxon>
        <taxon>Talaromyces sect. Islandici</taxon>
    </lineage>
</organism>
<dbReference type="EMBL" id="CP055901">
    <property type="protein sequence ID" value="QKX60643.1"/>
    <property type="molecule type" value="Genomic_DNA"/>
</dbReference>
<dbReference type="InterPro" id="IPR000719">
    <property type="entry name" value="Prot_kinase_dom"/>
</dbReference>
<keyword evidence="2" id="KW-0723">Serine/threonine-protein kinase</keyword>
<evidence type="ECO:0000259" key="12">
    <source>
        <dbReference type="PROSITE" id="PS50011"/>
    </source>
</evidence>
<keyword evidence="5 10" id="KW-0547">Nucleotide-binding</keyword>
<evidence type="ECO:0000256" key="4">
    <source>
        <dbReference type="ARBA" id="ARBA00022679"/>
    </source>
</evidence>
<feature type="compositionally biased region" description="Polar residues" evidence="11">
    <location>
        <begin position="116"/>
        <end position="134"/>
    </location>
</feature>
<dbReference type="RefSeq" id="XP_035346819.1">
    <property type="nucleotide sequence ID" value="XM_035490926.1"/>
</dbReference>
<feature type="region of interest" description="Disordered" evidence="11">
    <location>
        <begin position="16"/>
        <end position="53"/>
    </location>
</feature>
<dbReference type="InterPro" id="IPR011009">
    <property type="entry name" value="Kinase-like_dom_sf"/>
</dbReference>
<dbReference type="FunFam" id="3.30.200.20:FF:000048">
    <property type="entry name" value="Non-specific serine/threonine protein kinase"/>
    <property type="match status" value="1"/>
</dbReference>
<keyword evidence="4" id="KW-0808">Transferase</keyword>
<dbReference type="InterPro" id="IPR017892">
    <property type="entry name" value="Pkinase_C"/>
</dbReference>
<dbReference type="PROSITE" id="PS51285">
    <property type="entry name" value="AGC_KINASE_CTER"/>
    <property type="match status" value="1"/>
</dbReference>
<dbReference type="SUPFAM" id="SSF56112">
    <property type="entry name" value="Protein kinase-like (PK-like)"/>
    <property type="match status" value="1"/>
</dbReference>
<evidence type="ECO:0000313" key="14">
    <source>
        <dbReference type="EMBL" id="QKX60643.1"/>
    </source>
</evidence>
<dbReference type="CDD" id="cd11651">
    <property type="entry name" value="YPK1_N_like"/>
    <property type="match status" value="1"/>
</dbReference>
<comment type="catalytic activity">
    <reaction evidence="9">
        <text>L-seryl-[protein] + ATP = O-phospho-L-seryl-[protein] + ADP + H(+)</text>
        <dbReference type="Rhea" id="RHEA:17989"/>
        <dbReference type="Rhea" id="RHEA-COMP:9863"/>
        <dbReference type="Rhea" id="RHEA-COMP:11604"/>
        <dbReference type="ChEBI" id="CHEBI:15378"/>
        <dbReference type="ChEBI" id="CHEBI:29999"/>
        <dbReference type="ChEBI" id="CHEBI:30616"/>
        <dbReference type="ChEBI" id="CHEBI:83421"/>
        <dbReference type="ChEBI" id="CHEBI:456216"/>
        <dbReference type="EC" id="2.7.11.1"/>
    </reaction>
</comment>
<evidence type="ECO:0000256" key="9">
    <source>
        <dbReference type="ARBA" id="ARBA00048679"/>
    </source>
</evidence>
<evidence type="ECO:0000256" key="8">
    <source>
        <dbReference type="ARBA" id="ARBA00047899"/>
    </source>
</evidence>
<protein>
    <recommendedName>
        <fullName evidence="1">non-specific serine/threonine protein kinase</fullName>
        <ecNumber evidence="1">2.7.11.1</ecNumber>
    </recommendedName>
</protein>
<name>A0A7H8R725_TALRU</name>
<keyword evidence="15" id="KW-1185">Reference proteome</keyword>
<feature type="compositionally biased region" description="Low complexity" evidence="11">
    <location>
        <begin position="43"/>
        <end position="52"/>
    </location>
</feature>
<dbReference type="GO" id="GO:0004674">
    <property type="term" value="F:protein serine/threonine kinase activity"/>
    <property type="evidence" value="ECO:0007669"/>
    <property type="project" value="UniProtKB-KW"/>
</dbReference>
<dbReference type="KEGG" id="trg:TRUGW13939_07789"/>
<dbReference type="SMART" id="SM00133">
    <property type="entry name" value="S_TK_X"/>
    <property type="match status" value="1"/>
</dbReference>
<evidence type="ECO:0000256" key="11">
    <source>
        <dbReference type="SAM" id="MobiDB-lite"/>
    </source>
</evidence>
<feature type="compositionally biased region" description="Polar residues" evidence="11">
    <location>
        <begin position="17"/>
        <end position="30"/>
    </location>
</feature>
<evidence type="ECO:0000256" key="10">
    <source>
        <dbReference type="PROSITE-ProRule" id="PRU10141"/>
    </source>
</evidence>
<dbReference type="PANTHER" id="PTHR24351">
    <property type="entry name" value="RIBOSOMAL PROTEIN S6 KINASE"/>
    <property type="match status" value="1"/>
</dbReference>
<keyword evidence="7 10" id="KW-0067">ATP-binding</keyword>
<evidence type="ECO:0000313" key="15">
    <source>
        <dbReference type="Proteomes" id="UP000509510"/>
    </source>
</evidence>
<dbReference type="SMART" id="SM00220">
    <property type="entry name" value="S_TKc"/>
    <property type="match status" value="1"/>
</dbReference>
<evidence type="ECO:0000256" key="3">
    <source>
        <dbReference type="ARBA" id="ARBA00022553"/>
    </source>
</evidence>
<dbReference type="OrthoDB" id="63267at2759"/>
<evidence type="ECO:0000256" key="2">
    <source>
        <dbReference type="ARBA" id="ARBA00022527"/>
    </source>
</evidence>
<dbReference type="Proteomes" id="UP000509510">
    <property type="component" value="Chromosome IV"/>
</dbReference>
<evidence type="ECO:0000256" key="6">
    <source>
        <dbReference type="ARBA" id="ARBA00022777"/>
    </source>
</evidence>
<dbReference type="InterPro" id="IPR000961">
    <property type="entry name" value="AGC-kinase_C"/>
</dbReference>
<feature type="domain" description="Protein kinase" evidence="12">
    <location>
        <begin position="289"/>
        <end position="551"/>
    </location>
</feature>
<keyword evidence="6" id="KW-0418">Kinase</keyword>
<accession>A0A7H8R725</accession>
<sequence length="637" mass="71343">MSWKITKKLKETHLAPLTQSFGRSSSTSTIKGDAADETPATSQPPSVVSQSSNGIATAEDLISPPVAEVKKPGILIVTLHEGKNFSLSPHYQQVFDSHFQNNNGPIRPNSSSSHSGQPAGSYTQPVRPQSISSGINAAPTIHGRYLTKYLPYALLDFEKNQVFVDAVSGTPENPLWAGDNTAYKFDVSRQTELSVQIYLRNPAARPGVGRSEDIFLGVAKMQPHLEERKPYVEDPKLSKKDNQKAAAEQEKIAGQRGTEWLELQFGTGTIKVGASFVETRAQSMKLEDFDLLKVVGRGSFGKVLQVLKKDTGRIYALKTIRKAHIISRSEVAHTLAERSVLAQINNPFIVPLKFTFQSPEKLYFVLAFVNGGELFHHLQREQRFDINRARFYTAELLCALECLHGFKVIYRDLKPENILLDYTGHIALCDFGLCKQDMKDEDRTNTFCGTPEYLAPELLLGNGYTKTVDFWTLGVLLYEMQVVHRLTGLPPFYDENTNEMYRKILQEPLTFPGPEIVPPAARDLLTRLLDRDPQRRLGSNGAAEIKAHHFFSNIDWRKLLQRKYEPTFKPNVSDARDTTQFDEIFTEEVPRDSYVDGPGLSQTMQQQFTGWSYNRPIPGLSDAGGSVKDPSFGSIPE</sequence>
<proteinExistence type="predicted"/>
<keyword evidence="3" id="KW-0597">Phosphoprotein</keyword>
<reference evidence="15" key="1">
    <citation type="submission" date="2020-06" db="EMBL/GenBank/DDBJ databases">
        <title>A chromosome-scale genome assembly of Talaromyces rugulosus W13939.</title>
        <authorList>
            <person name="Wang B."/>
            <person name="Guo L."/>
            <person name="Ye K."/>
            <person name="Wang L."/>
        </authorList>
    </citation>
    <scope>NUCLEOTIDE SEQUENCE [LARGE SCALE GENOMIC DNA]</scope>
    <source>
        <strain evidence="15">W13939</strain>
    </source>
</reference>
<evidence type="ECO:0000256" key="5">
    <source>
        <dbReference type="ARBA" id="ARBA00022741"/>
    </source>
</evidence>
<evidence type="ECO:0000256" key="1">
    <source>
        <dbReference type="ARBA" id="ARBA00012513"/>
    </source>
</evidence>
<feature type="domain" description="AGC-kinase C-terminal" evidence="13">
    <location>
        <begin position="552"/>
        <end position="623"/>
    </location>
</feature>
<dbReference type="PROSITE" id="PS00108">
    <property type="entry name" value="PROTEIN_KINASE_ST"/>
    <property type="match status" value="1"/>
</dbReference>
<dbReference type="EC" id="2.7.11.1" evidence="1"/>
<dbReference type="InterPro" id="IPR017441">
    <property type="entry name" value="Protein_kinase_ATP_BS"/>
</dbReference>
<dbReference type="GO" id="GO:0005524">
    <property type="term" value="F:ATP binding"/>
    <property type="evidence" value="ECO:0007669"/>
    <property type="project" value="UniProtKB-UniRule"/>
</dbReference>
<gene>
    <name evidence="14" type="ORF">TRUGW13939_07789</name>
</gene>
<evidence type="ECO:0000259" key="13">
    <source>
        <dbReference type="PROSITE" id="PS51285"/>
    </source>
</evidence>